<accession>X1FLY9</accession>
<proteinExistence type="predicted"/>
<evidence type="ECO:0000313" key="1">
    <source>
        <dbReference type="EMBL" id="GAH21798.1"/>
    </source>
</evidence>
<sequence length="48" mass="5424">QYILGKPVEQVKHRMEVPTFIINSPEPEDKADDAEVVDGEKFILPEGD</sequence>
<comment type="caution">
    <text evidence="1">The sequence shown here is derived from an EMBL/GenBank/DDBJ whole genome shotgun (WGS) entry which is preliminary data.</text>
</comment>
<dbReference type="EMBL" id="BART01039600">
    <property type="protein sequence ID" value="GAH21798.1"/>
    <property type="molecule type" value="Genomic_DNA"/>
</dbReference>
<name>X1FLY9_9ZZZZ</name>
<organism evidence="1">
    <name type="scientific">marine sediment metagenome</name>
    <dbReference type="NCBI Taxonomy" id="412755"/>
    <lineage>
        <taxon>unclassified sequences</taxon>
        <taxon>metagenomes</taxon>
        <taxon>ecological metagenomes</taxon>
    </lineage>
</organism>
<feature type="non-terminal residue" evidence="1">
    <location>
        <position position="1"/>
    </location>
</feature>
<gene>
    <name evidence="1" type="ORF">S01H4_64991</name>
</gene>
<dbReference type="AlphaFoldDB" id="X1FLY9"/>
<reference evidence="1" key="1">
    <citation type="journal article" date="2014" name="Front. Microbiol.">
        <title>High frequency of phylogenetically diverse reductive dehalogenase-homologous genes in deep subseafloor sedimentary metagenomes.</title>
        <authorList>
            <person name="Kawai M."/>
            <person name="Futagami T."/>
            <person name="Toyoda A."/>
            <person name="Takaki Y."/>
            <person name="Nishi S."/>
            <person name="Hori S."/>
            <person name="Arai W."/>
            <person name="Tsubouchi T."/>
            <person name="Morono Y."/>
            <person name="Uchiyama I."/>
            <person name="Ito T."/>
            <person name="Fujiyama A."/>
            <person name="Inagaki F."/>
            <person name="Takami H."/>
        </authorList>
    </citation>
    <scope>NUCLEOTIDE SEQUENCE</scope>
    <source>
        <strain evidence="1">Expedition CK06-06</strain>
    </source>
</reference>
<protein>
    <submittedName>
        <fullName evidence="1">Uncharacterized protein</fullName>
    </submittedName>
</protein>